<evidence type="ECO:0000313" key="2">
    <source>
        <dbReference type="EMBL" id="PRY68886.1"/>
    </source>
</evidence>
<dbReference type="OrthoDB" id="9764271at2"/>
<keyword evidence="1" id="KW-0732">Signal</keyword>
<gene>
    <name evidence="2" type="ORF">B0I08_10391</name>
</gene>
<proteinExistence type="predicted"/>
<dbReference type="Proteomes" id="UP000237983">
    <property type="component" value="Unassembled WGS sequence"/>
</dbReference>
<feature type="chain" id="PRO_5039069650" evidence="1">
    <location>
        <begin position="26"/>
        <end position="606"/>
    </location>
</feature>
<dbReference type="Gene3D" id="3.40.50.12090">
    <property type="match status" value="1"/>
</dbReference>
<evidence type="ECO:0000313" key="3">
    <source>
        <dbReference type="Proteomes" id="UP000237983"/>
    </source>
</evidence>
<reference evidence="2 3" key="1">
    <citation type="submission" date="2018-03" db="EMBL/GenBank/DDBJ databases">
        <title>Genomic Encyclopedia of Type Strains, Phase III (KMG-III): the genomes of soil and plant-associated and newly described type strains.</title>
        <authorList>
            <person name="Whitman W."/>
        </authorList>
    </citation>
    <scope>NUCLEOTIDE SEQUENCE [LARGE SCALE GENOMIC DNA]</scope>
    <source>
        <strain evidence="2 3">CGMCC 1.12484</strain>
    </source>
</reference>
<dbReference type="AlphaFoldDB" id="A0A2T0VFD8"/>
<dbReference type="InterPro" id="IPR007253">
    <property type="entry name" value="Cell_wall-bd_2"/>
</dbReference>
<dbReference type="EMBL" id="PVTL01000003">
    <property type="protein sequence ID" value="PRY68886.1"/>
    <property type="molecule type" value="Genomic_DNA"/>
</dbReference>
<organism evidence="2 3">
    <name type="scientific">Glaciihabitans tibetensis</name>
    <dbReference type="NCBI Taxonomy" id="1266600"/>
    <lineage>
        <taxon>Bacteria</taxon>
        <taxon>Bacillati</taxon>
        <taxon>Actinomycetota</taxon>
        <taxon>Actinomycetes</taxon>
        <taxon>Micrococcales</taxon>
        <taxon>Microbacteriaceae</taxon>
        <taxon>Glaciihabitans</taxon>
    </lineage>
</organism>
<protein>
    <submittedName>
        <fullName evidence="2">Putative cell wall-binding protein</fullName>
    </submittedName>
</protein>
<evidence type="ECO:0000256" key="1">
    <source>
        <dbReference type="SAM" id="SignalP"/>
    </source>
</evidence>
<dbReference type="Pfam" id="PF04122">
    <property type="entry name" value="CW_binding_2"/>
    <property type="match status" value="3"/>
</dbReference>
<feature type="signal peptide" evidence="1">
    <location>
        <begin position="1"/>
        <end position="25"/>
    </location>
</feature>
<dbReference type="RefSeq" id="WP_146134331.1">
    <property type="nucleotide sequence ID" value="NZ_PVTL01000003.1"/>
</dbReference>
<sequence length="606" mass="62772">MRPKLTKLSVFLAAIAIAVSGTVTSSPVSPAFAAEDVPVPDMTSSPSNEDPFGGSVEFVDGIRTAPFAAAATTFDAGTIISDDNFYNGAAMNEAEVQAFLNAQMKNCAAGFTCLKDYRAASATFAADAMCQQYTGAASESAARIIARVGEACGISQKVLLVLLQKEQSLVKATAPTPRQYAAATGYNCPDNAPCSTRTAQFFDQVYHAAWQYKRYSVQPGFSWYPVGKTSNILYFPTEENPNCGSSPVFITNNATAALYYYTPYQPNAAALANPGGVGDNCSSYGNRNFFEIYTTWFGDPTTTVTGVTRYSGADRFAASAAISAANFDAGVATVYIANGLNFPDALAGAPVAAKDGSPILLVTSDGIPTSIGTELTRLKPGRIVILGGTASILPSLESTLQRYTTGEVSRLAGVDRFAAAATISAENFEPGVDVAYITNGLNFPDALAGGPVAGINKAPILLVMPGEAPAVTLAELERLDPGKIVILGGINSVSSAVQAAVAGFTTGGVTRFDGPDRFAASAAISAKSFTSASVVYVANGLTFPDALSGAPVAGRDGSPVLLVTPHSIPASVRAELDRLDPSEIVILGGPNSVSVTVKVQLSEYTK</sequence>
<accession>A0A2T0VFD8</accession>
<dbReference type="PANTHER" id="PTHR30032:SF8">
    <property type="entry name" value="GERMINATION-SPECIFIC N-ACETYLMURAMOYL-L-ALANINE AMIDASE"/>
    <property type="match status" value="1"/>
</dbReference>
<keyword evidence="3" id="KW-1185">Reference proteome</keyword>
<comment type="caution">
    <text evidence="2">The sequence shown here is derived from an EMBL/GenBank/DDBJ whole genome shotgun (WGS) entry which is preliminary data.</text>
</comment>
<dbReference type="PANTHER" id="PTHR30032">
    <property type="entry name" value="N-ACETYLMURAMOYL-L-ALANINE AMIDASE-RELATED"/>
    <property type="match status" value="1"/>
</dbReference>
<dbReference type="InterPro" id="IPR051922">
    <property type="entry name" value="Bact_Sporulation_Assoc"/>
</dbReference>
<name>A0A2T0VFD8_9MICO</name>